<proteinExistence type="inferred from homology"/>
<comment type="similarity">
    <text evidence="2 4">Belongs to the pyridoxal phosphate-binding protein YggS/PROSC family.</text>
</comment>
<dbReference type="GO" id="GO:0030170">
    <property type="term" value="F:pyridoxal phosphate binding"/>
    <property type="evidence" value="ECO:0007669"/>
    <property type="project" value="UniProtKB-UniRule"/>
</dbReference>
<evidence type="ECO:0000256" key="4">
    <source>
        <dbReference type="RuleBase" id="RU004514"/>
    </source>
</evidence>
<dbReference type="EMBL" id="DXBR01000009">
    <property type="protein sequence ID" value="HIZ38447.1"/>
    <property type="molecule type" value="Genomic_DNA"/>
</dbReference>
<dbReference type="SUPFAM" id="SSF51419">
    <property type="entry name" value="PLP-binding barrel"/>
    <property type="match status" value="1"/>
</dbReference>
<gene>
    <name evidence="6" type="ORF">H9968_00760</name>
</gene>
<reference evidence="6" key="1">
    <citation type="journal article" date="2021" name="PeerJ">
        <title>Extensive microbial diversity within the chicken gut microbiome revealed by metagenomics and culture.</title>
        <authorList>
            <person name="Gilroy R."/>
            <person name="Ravi A."/>
            <person name="Getino M."/>
            <person name="Pursley I."/>
            <person name="Horton D.L."/>
            <person name="Alikhan N.F."/>
            <person name="Baker D."/>
            <person name="Gharbi K."/>
            <person name="Hall N."/>
            <person name="Watson M."/>
            <person name="Adriaenssens E.M."/>
            <person name="Foster-Nyarko E."/>
            <person name="Jarju S."/>
            <person name="Secka A."/>
            <person name="Antonio M."/>
            <person name="Oren A."/>
            <person name="Chaudhuri R.R."/>
            <person name="La Ragione R."/>
            <person name="Hildebrand F."/>
            <person name="Pallen M.J."/>
        </authorList>
    </citation>
    <scope>NUCLEOTIDE SEQUENCE</scope>
    <source>
        <strain evidence="6">CHK179-28034</strain>
    </source>
</reference>
<dbReference type="AlphaFoldDB" id="A0A9D2EJL5"/>
<dbReference type="PANTHER" id="PTHR10146:SF14">
    <property type="entry name" value="PYRIDOXAL PHOSPHATE HOMEOSTASIS PROTEIN"/>
    <property type="match status" value="1"/>
</dbReference>
<dbReference type="NCBIfam" id="TIGR00044">
    <property type="entry name" value="YggS family pyridoxal phosphate-dependent enzyme"/>
    <property type="match status" value="1"/>
</dbReference>
<organism evidence="6 7">
    <name type="scientific">Candidatus Anaerobutyricum stercoris</name>
    <dbReference type="NCBI Taxonomy" id="2838457"/>
    <lineage>
        <taxon>Bacteria</taxon>
        <taxon>Bacillati</taxon>
        <taxon>Bacillota</taxon>
        <taxon>Clostridia</taxon>
        <taxon>Lachnospirales</taxon>
        <taxon>Lachnospiraceae</taxon>
        <taxon>Anaerobutyricum</taxon>
    </lineage>
</organism>
<keyword evidence="1 2" id="KW-0663">Pyridoxal phosphate</keyword>
<dbReference type="PIRSF" id="PIRSF004848">
    <property type="entry name" value="YBL036c_PLPDEIII"/>
    <property type="match status" value="1"/>
</dbReference>
<dbReference type="CDD" id="cd00635">
    <property type="entry name" value="PLPDE_III_YBL036c_like"/>
    <property type="match status" value="1"/>
</dbReference>
<sequence>MLEDNLAKVKKNIENACRKAGRDPEEVTLVAVSKMKPLEDIEVLRRIGQMEFGENYVQELCEKEEHVSAPVHWHMIGHLQTNKVKYILDKVVLIHSVDSVHLAKQIEKEAAKRNLTAQILLQVNVAEEDTKFGMDTDEVIKMAEEISHFPHVHIRGLMTSAPFVDDPEENRCYFRKLHKLFVDIGDKNIDNVTMDILSMGMTNDYEVAIEEGATMVRVGTGIFGERNYNK</sequence>
<dbReference type="PROSITE" id="PS01211">
    <property type="entry name" value="UPF0001"/>
    <property type="match status" value="1"/>
</dbReference>
<protein>
    <recommendedName>
        <fullName evidence="2">Pyridoxal phosphate homeostasis protein</fullName>
        <shortName evidence="2">PLP homeostasis protein</shortName>
    </recommendedName>
</protein>
<evidence type="ECO:0000256" key="3">
    <source>
        <dbReference type="PIRSR" id="PIRSR004848-1"/>
    </source>
</evidence>
<dbReference type="FunFam" id="3.20.20.10:FF:000018">
    <property type="entry name" value="Pyridoxal phosphate homeostasis protein"/>
    <property type="match status" value="1"/>
</dbReference>
<evidence type="ECO:0000313" key="7">
    <source>
        <dbReference type="Proteomes" id="UP000824049"/>
    </source>
</evidence>
<name>A0A9D2EJL5_9FIRM</name>
<dbReference type="Proteomes" id="UP000824049">
    <property type="component" value="Unassembled WGS sequence"/>
</dbReference>
<evidence type="ECO:0000256" key="2">
    <source>
        <dbReference type="HAMAP-Rule" id="MF_02087"/>
    </source>
</evidence>
<comment type="function">
    <text evidence="2">Pyridoxal 5'-phosphate (PLP)-binding protein, which is involved in PLP homeostasis.</text>
</comment>
<feature type="modified residue" description="N6-(pyridoxal phosphate)lysine" evidence="2 3">
    <location>
        <position position="34"/>
    </location>
</feature>
<dbReference type="PANTHER" id="PTHR10146">
    <property type="entry name" value="PROLINE SYNTHETASE CO-TRANSCRIBED BACTERIAL HOMOLOG PROTEIN"/>
    <property type="match status" value="1"/>
</dbReference>
<dbReference type="InterPro" id="IPR001608">
    <property type="entry name" value="Ala_racemase_N"/>
</dbReference>
<dbReference type="Pfam" id="PF01168">
    <property type="entry name" value="Ala_racemase_N"/>
    <property type="match status" value="1"/>
</dbReference>
<evidence type="ECO:0000259" key="5">
    <source>
        <dbReference type="Pfam" id="PF01168"/>
    </source>
</evidence>
<dbReference type="InterPro" id="IPR011078">
    <property type="entry name" value="PyrdxlP_homeostasis"/>
</dbReference>
<dbReference type="Gene3D" id="3.20.20.10">
    <property type="entry name" value="Alanine racemase"/>
    <property type="match status" value="1"/>
</dbReference>
<dbReference type="InterPro" id="IPR029066">
    <property type="entry name" value="PLP-binding_barrel"/>
</dbReference>
<feature type="domain" description="Alanine racemase N-terminal" evidence="5">
    <location>
        <begin position="5"/>
        <end position="226"/>
    </location>
</feature>
<evidence type="ECO:0000256" key="1">
    <source>
        <dbReference type="ARBA" id="ARBA00022898"/>
    </source>
</evidence>
<comment type="cofactor">
    <cofactor evidence="3">
        <name>pyridoxal 5'-phosphate</name>
        <dbReference type="ChEBI" id="CHEBI:597326"/>
    </cofactor>
</comment>
<reference evidence="6" key="2">
    <citation type="submission" date="2021-04" db="EMBL/GenBank/DDBJ databases">
        <authorList>
            <person name="Gilroy R."/>
        </authorList>
    </citation>
    <scope>NUCLEOTIDE SEQUENCE</scope>
    <source>
        <strain evidence="6">CHK179-28034</strain>
    </source>
</reference>
<dbReference type="HAMAP" id="MF_02087">
    <property type="entry name" value="PLP_homeostasis"/>
    <property type="match status" value="1"/>
</dbReference>
<comment type="caution">
    <text evidence="6">The sequence shown here is derived from an EMBL/GenBank/DDBJ whole genome shotgun (WGS) entry which is preliminary data.</text>
</comment>
<accession>A0A9D2EJL5</accession>
<evidence type="ECO:0000313" key="6">
    <source>
        <dbReference type="EMBL" id="HIZ38447.1"/>
    </source>
</evidence>